<evidence type="ECO:0000313" key="2">
    <source>
        <dbReference type="EMBL" id="APD10157.1"/>
    </source>
</evidence>
<dbReference type="OrthoDB" id="32036at2"/>
<proteinExistence type="predicted"/>
<feature type="signal peptide" evidence="1">
    <location>
        <begin position="1"/>
        <end position="19"/>
    </location>
</feature>
<dbReference type="AlphaFoldDB" id="A0A1J0LXE8"/>
<dbReference type="EMBL" id="CP016312">
    <property type="protein sequence ID" value="APD10157.1"/>
    <property type="molecule type" value="Genomic_DNA"/>
</dbReference>
<evidence type="ECO:0000313" key="3">
    <source>
        <dbReference type="EMBL" id="BDG16518.1"/>
    </source>
</evidence>
<reference evidence="4" key="1">
    <citation type="submission" date="2016-06" db="EMBL/GenBank/DDBJ databases">
        <title>Whole genome sequencing of Thermus brockianus strain GE-1.</title>
        <authorList>
            <person name="Schaefers C."/>
            <person name="Blank S."/>
            <person name="Wiebusch S."/>
            <person name="Elleuche S."/>
            <person name="Antranikian G."/>
        </authorList>
    </citation>
    <scope>NUCLEOTIDE SEQUENCE [LARGE SCALE GENOMIC DNA]</scope>
    <source>
        <strain evidence="4">GE-1</strain>
    </source>
</reference>
<evidence type="ECO:0000256" key="1">
    <source>
        <dbReference type="SAM" id="SignalP"/>
    </source>
</evidence>
<accession>A0A1J0LXE8</accession>
<evidence type="ECO:0000313" key="4">
    <source>
        <dbReference type="Proteomes" id="UP000182993"/>
    </source>
</evidence>
<keyword evidence="5" id="KW-1185">Reference proteome</keyword>
<feature type="chain" id="PRO_5009614585" description="Lipoprotein" evidence="1">
    <location>
        <begin position="20"/>
        <end position="231"/>
    </location>
</feature>
<keyword evidence="1" id="KW-0732">Signal</keyword>
<name>A0A1J0LXE8_THEBO</name>
<dbReference type="Proteomes" id="UP000831120">
    <property type="component" value="Chromosome"/>
</dbReference>
<organism evidence="2 4">
    <name type="scientific">Thermus brockianus</name>
    <dbReference type="NCBI Taxonomy" id="56956"/>
    <lineage>
        <taxon>Bacteria</taxon>
        <taxon>Thermotogati</taxon>
        <taxon>Deinococcota</taxon>
        <taxon>Deinococci</taxon>
        <taxon>Thermales</taxon>
        <taxon>Thermaceae</taxon>
        <taxon>Thermus</taxon>
    </lineage>
</organism>
<evidence type="ECO:0000313" key="5">
    <source>
        <dbReference type="Proteomes" id="UP000831120"/>
    </source>
</evidence>
<sequence length="231" mass="24708" precursor="true">MGRLSPLLLLLAACAPLEASLPTLPYPGGFARGGLVEGRFQAILPGPPLFLDAGEDTLYAAYPYQLLVLKGGVLESLPLPGVPRFLRARPRPVVGLDGAVWAEGNLLPYPAQDAVLGEEGLFWVGKEGLYRERTLLQRGSYGQVVAWEGVVALGKEAFFYPEGKTLPLPAPALKAQAGVCGVVALLGKAVYLVRQEGAKPLAEAQDFAAFGEWVYLVPGERVLSCREVVWP</sequence>
<evidence type="ECO:0008006" key="6">
    <source>
        <dbReference type="Google" id="ProtNLM"/>
    </source>
</evidence>
<dbReference type="EMBL" id="AP025593">
    <property type="protein sequence ID" value="BDG16518.1"/>
    <property type="molecule type" value="Genomic_DNA"/>
</dbReference>
<dbReference type="STRING" id="56956.A0O31_02101"/>
<dbReference type="KEGG" id="tbc:A0O31_02101"/>
<protein>
    <recommendedName>
        <fullName evidence="6">Lipoprotein</fullName>
    </recommendedName>
</protein>
<dbReference type="Proteomes" id="UP000182993">
    <property type="component" value="Chromosome"/>
</dbReference>
<reference evidence="3 5" key="3">
    <citation type="journal article" date="2022" name="Microbiol. Resour. Announc.">
        <title>Complete Genome Sequences of Thermus Strains Isolated from Senami Hot Spring in Japan.</title>
        <authorList>
            <person name="Miyazaki K."/>
        </authorList>
    </citation>
    <scope>NUCLEOTIDE SEQUENCE [LARGE SCALE GENOMIC DNA]</scope>
    <source>
        <strain evidence="3 5">SNM4-1</strain>
    </source>
</reference>
<reference evidence="2" key="2">
    <citation type="journal article" date="2017" name="Stand. Genomic Sci.">
        <title>Complete genome sequence of Thermus brockianus GE-1 reveals key enzymes of xylan/xylose metabolism.</title>
        <authorList>
            <person name="Schaefers C."/>
            <person name="Blank S."/>
            <person name="Wiebusch S."/>
            <person name="Elleuche S."/>
            <person name="Antranikian G."/>
        </authorList>
    </citation>
    <scope>NUCLEOTIDE SEQUENCE</scope>
    <source>
        <strain evidence="2">GE-1</strain>
    </source>
</reference>
<gene>
    <name evidence="2" type="ORF">A0O31_02101</name>
    <name evidence="3" type="ORF">TbrSNM41_12520</name>
</gene>
<dbReference type="RefSeq" id="WP_071677756.1">
    <property type="nucleotide sequence ID" value="NZ_AP025593.1"/>
</dbReference>